<name>A0AAP0S1K5_LIQFO</name>
<keyword evidence="10" id="KW-0964">Secreted</keyword>
<reference evidence="12 13" key="1">
    <citation type="journal article" date="2024" name="Plant J.">
        <title>Genome sequences and population genomics reveal climatic adaptation and genomic divergence between two closely related sweetgum species.</title>
        <authorList>
            <person name="Xu W.Q."/>
            <person name="Ren C.Q."/>
            <person name="Zhang X.Y."/>
            <person name="Comes H.P."/>
            <person name="Liu X.H."/>
            <person name="Li Y.G."/>
            <person name="Kettle C.J."/>
            <person name="Jalonen R."/>
            <person name="Gaisberger H."/>
            <person name="Ma Y.Z."/>
            <person name="Qiu Y.X."/>
        </authorList>
    </citation>
    <scope>NUCLEOTIDE SEQUENCE [LARGE SCALE GENOMIC DNA]</scope>
    <source>
        <strain evidence="12">Hangzhou</strain>
    </source>
</reference>
<dbReference type="InterPro" id="IPR018040">
    <property type="entry name" value="Pectinesterase_Tyr_AS"/>
</dbReference>
<sequence length="338" mass="37696">MSSQPWYLCTLIALFVSFGLANCKKSGKNLVAYPTITVDQSGRGNFSTIQSAIDSIPLDNRHWICIYVKTGVYREKVTIPSNKPFIYLKGGGKRNTYIVWDDHDTVLQSPTFTVLADNFIAKSISFTNSYNYPWMRNGNPRAPAVAAMVAGDKSSFYRCGFYGVQDTLWDVQGRHYFKLCTIVGAVDFIFGTGQSIYEACAISVIGGVLEEGLPGYITAQGRTNPNDANGFVFKGCNVFGTGSTYLGRAWRDYARVLFYDTNMTNIIEPKGWDAWNVAGREHQITFAEHDCNGLGSKTLHRVGWESKLSWATVKQLTSMTFIDAEGWIRNQPFQMGQA</sequence>
<accession>A0AAP0S1K5</accession>
<dbReference type="SUPFAM" id="SSF51126">
    <property type="entry name" value="Pectin lyase-like"/>
    <property type="match status" value="1"/>
</dbReference>
<evidence type="ECO:0000256" key="7">
    <source>
        <dbReference type="ARBA" id="ARBA00047928"/>
    </source>
</evidence>
<keyword evidence="13" id="KW-1185">Reference proteome</keyword>
<dbReference type="InterPro" id="IPR000070">
    <property type="entry name" value="Pectinesterase_cat"/>
</dbReference>
<dbReference type="GO" id="GO:0042545">
    <property type="term" value="P:cell wall modification"/>
    <property type="evidence" value="ECO:0007669"/>
    <property type="project" value="UniProtKB-UniRule"/>
</dbReference>
<dbReference type="PROSITE" id="PS00800">
    <property type="entry name" value="PECTINESTERASE_1"/>
    <property type="match status" value="1"/>
</dbReference>
<comment type="pathway">
    <text evidence="1 10">Glycan metabolism; pectin degradation; 2-dehydro-3-deoxy-D-gluconate from pectin: step 1/5.</text>
</comment>
<feature type="domain" description="Pectinesterase catalytic" evidence="11">
    <location>
        <begin position="36"/>
        <end position="324"/>
    </location>
</feature>
<comment type="function">
    <text evidence="8 10">Acts in the modification of cell walls via demethylesterification of cell wall pectin.</text>
</comment>
<dbReference type="Pfam" id="PF01095">
    <property type="entry name" value="Pectinesterase"/>
    <property type="match status" value="1"/>
</dbReference>
<feature type="chain" id="PRO_5042668387" description="Pectinesterase" evidence="10">
    <location>
        <begin position="22"/>
        <end position="338"/>
    </location>
</feature>
<evidence type="ECO:0000256" key="10">
    <source>
        <dbReference type="RuleBase" id="RU000589"/>
    </source>
</evidence>
<proteinExistence type="inferred from homology"/>
<evidence type="ECO:0000259" key="11">
    <source>
        <dbReference type="Pfam" id="PF01095"/>
    </source>
</evidence>
<dbReference type="Proteomes" id="UP001415857">
    <property type="component" value="Unassembled WGS sequence"/>
</dbReference>
<evidence type="ECO:0000256" key="4">
    <source>
        <dbReference type="ARBA" id="ARBA00022801"/>
    </source>
</evidence>
<dbReference type="Gene3D" id="2.160.20.10">
    <property type="entry name" value="Single-stranded right-handed beta-helix, Pectin lyase-like"/>
    <property type="match status" value="1"/>
</dbReference>
<dbReference type="AlphaFoldDB" id="A0AAP0S1K5"/>
<comment type="subcellular location">
    <subcellularLocation>
        <location evidence="10">Secreted</location>
        <location evidence="10">Cell wall</location>
    </subcellularLocation>
</comment>
<keyword evidence="10" id="KW-0961">Cell wall biogenesis/degradation</keyword>
<organism evidence="12 13">
    <name type="scientific">Liquidambar formosana</name>
    <name type="common">Formosan gum</name>
    <dbReference type="NCBI Taxonomy" id="63359"/>
    <lineage>
        <taxon>Eukaryota</taxon>
        <taxon>Viridiplantae</taxon>
        <taxon>Streptophyta</taxon>
        <taxon>Embryophyta</taxon>
        <taxon>Tracheophyta</taxon>
        <taxon>Spermatophyta</taxon>
        <taxon>Magnoliopsida</taxon>
        <taxon>eudicotyledons</taxon>
        <taxon>Gunneridae</taxon>
        <taxon>Pentapetalae</taxon>
        <taxon>Saxifragales</taxon>
        <taxon>Altingiaceae</taxon>
        <taxon>Liquidambar</taxon>
    </lineage>
</organism>
<evidence type="ECO:0000256" key="5">
    <source>
        <dbReference type="ARBA" id="ARBA00023085"/>
    </source>
</evidence>
<dbReference type="InterPro" id="IPR012334">
    <property type="entry name" value="Pectin_lyas_fold"/>
</dbReference>
<dbReference type="EMBL" id="JBBPBK010000003">
    <property type="protein sequence ID" value="KAK9289185.1"/>
    <property type="molecule type" value="Genomic_DNA"/>
</dbReference>
<comment type="caution">
    <text evidence="12">The sequence shown here is derived from an EMBL/GenBank/DDBJ whole genome shotgun (WGS) entry which is preliminary data.</text>
</comment>
<dbReference type="PANTHER" id="PTHR31321:SF76">
    <property type="entry name" value="PECTINESTERASE 10-RELATED"/>
    <property type="match status" value="1"/>
</dbReference>
<keyword evidence="6" id="KW-0325">Glycoprotein</keyword>
<feature type="signal peptide" evidence="10">
    <location>
        <begin position="1"/>
        <end position="21"/>
    </location>
</feature>
<comment type="similarity">
    <text evidence="2">Belongs to the pectinesterase family.</text>
</comment>
<evidence type="ECO:0000256" key="9">
    <source>
        <dbReference type="PROSITE-ProRule" id="PRU10040"/>
    </source>
</evidence>
<evidence type="ECO:0000256" key="3">
    <source>
        <dbReference type="ARBA" id="ARBA00013229"/>
    </source>
</evidence>
<keyword evidence="5 10" id="KW-0063">Aspartyl esterase</keyword>
<feature type="active site" evidence="9">
    <location>
        <position position="187"/>
    </location>
</feature>
<keyword evidence="4 10" id="KW-0378">Hydrolase</keyword>
<comment type="catalytic activity">
    <reaction evidence="7 10">
        <text>[(1-&gt;4)-alpha-D-galacturonosyl methyl ester](n) + n H2O = [(1-&gt;4)-alpha-D-galacturonosyl](n) + n methanol + n H(+)</text>
        <dbReference type="Rhea" id="RHEA:22380"/>
        <dbReference type="Rhea" id="RHEA-COMP:14570"/>
        <dbReference type="Rhea" id="RHEA-COMP:14573"/>
        <dbReference type="ChEBI" id="CHEBI:15377"/>
        <dbReference type="ChEBI" id="CHEBI:15378"/>
        <dbReference type="ChEBI" id="CHEBI:17790"/>
        <dbReference type="ChEBI" id="CHEBI:140522"/>
        <dbReference type="ChEBI" id="CHEBI:140523"/>
        <dbReference type="EC" id="3.1.1.11"/>
    </reaction>
</comment>
<dbReference type="EC" id="3.1.1.11" evidence="3 10"/>
<dbReference type="FunFam" id="2.160.20.10:FF:000013">
    <property type="entry name" value="Pectinesterase"/>
    <property type="match status" value="1"/>
</dbReference>
<dbReference type="GO" id="GO:0045490">
    <property type="term" value="P:pectin catabolic process"/>
    <property type="evidence" value="ECO:0007669"/>
    <property type="project" value="UniProtKB-UniRule"/>
</dbReference>
<evidence type="ECO:0000313" key="13">
    <source>
        <dbReference type="Proteomes" id="UP001415857"/>
    </source>
</evidence>
<dbReference type="InterPro" id="IPR033131">
    <property type="entry name" value="Pectinesterase_Asp_AS"/>
</dbReference>
<dbReference type="InterPro" id="IPR011050">
    <property type="entry name" value="Pectin_lyase_fold/virulence"/>
</dbReference>
<dbReference type="GO" id="GO:0030599">
    <property type="term" value="F:pectinesterase activity"/>
    <property type="evidence" value="ECO:0007669"/>
    <property type="project" value="UniProtKB-UniRule"/>
</dbReference>
<keyword evidence="10" id="KW-0732">Signal</keyword>
<evidence type="ECO:0000256" key="1">
    <source>
        <dbReference type="ARBA" id="ARBA00005184"/>
    </source>
</evidence>
<evidence type="ECO:0000256" key="6">
    <source>
        <dbReference type="ARBA" id="ARBA00023180"/>
    </source>
</evidence>
<dbReference type="PROSITE" id="PS00503">
    <property type="entry name" value="PECTINESTERASE_2"/>
    <property type="match status" value="1"/>
</dbReference>
<dbReference type="PANTHER" id="PTHR31321">
    <property type="entry name" value="ACYL-COA THIOESTER HYDROLASE YBHC-RELATED"/>
    <property type="match status" value="1"/>
</dbReference>
<protein>
    <recommendedName>
        <fullName evidence="3 10">Pectinesterase</fullName>
        <ecNumber evidence="3 10">3.1.1.11</ecNumber>
    </recommendedName>
</protein>
<gene>
    <name evidence="12" type="ORF">L1049_017659</name>
</gene>
<evidence type="ECO:0000256" key="8">
    <source>
        <dbReference type="ARBA" id="ARBA00057335"/>
    </source>
</evidence>
<evidence type="ECO:0000313" key="12">
    <source>
        <dbReference type="EMBL" id="KAK9289185.1"/>
    </source>
</evidence>
<keyword evidence="10" id="KW-0134">Cell wall</keyword>
<evidence type="ECO:0000256" key="2">
    <source>
        <dbReference type="ARBA" id="ARBA00008891"/>
    </source>
</evidence>